<accession>A0A919P5H5</accession>
<evidence type="ECO:0000256" key="6">
    <source>
        <dbReference type="ARBA" id="ARBA00022801"/>
    </source>
</evidence>
<evidence type="ECO:0000256" key="4">
    <source>
        <dbReference type="ARBA" id="ARBA00012865"/>
    </source>
</evidence>
<dbReference type="InterPro" id="IPR036138">
    <property type="entry name" value="PBP_dimer_sf"/>
</dbReference>
<dbReference type="InterPro" id="IPR005311">
    <property type="entry name" value="PBP_dimer"/>
</dbReference>
<feature type="domain" description="Penicillin-binding protein dimerisation" evidence="12">
    <location>
        <begin position="164"/>
        <end position="330"/>
    </location>
</feature>
<dbReference type="EC" id="3.5.2.6" evidence="4 9"/>
<dbReference type="GO" id="GO:0046677">
    <property type="term" value="P:response to antibiotic"/>
    <property type="evidence" value="ECO:0007669"/>
    <property type="project" value="UniProtKB-UniRule"/>
</dbReference>
<keyword evidence="8 9" id="KW-0046">Antibiotic resistance</keyword>
<evidence type="ECO:0000256" key="9">
    <source>
        <dbReference type="RuleBase" id="RU361140"/>
    </source>
</evidence>
<dbReference type="Gene3D" id="3.90.1310.10">
    <property type="entry name" value="Penicillin-binding protein 2a (Domain 2)"/>
    <property type="match status" value="1"/>
</dbReference>
<comment type="similarity">
    <text evidence="3 9">Belongs to the class-D beta-lactamase family.</text>
</comment>
<keyword evidence="6 9" id="KW-0378">Hydrolase</keyword>
<evidence type="ECO:0000259" key="13">
    <source>
        <dbReference type="Pfam" id="PF05223"/>
    </source>
</evidence>
<dbReference type="InterPro" id="IPR050515">
    <property type="entry name" value="Beta-lactam/transpept"/>
</dbReference>
<evidence type="ECO:0000256" key="1">
    <source>
        <dbReference type="ARBA" id="ARBA00004370"/>
    </source>
</evidence>
<dbReference type="PROSITE" id="PS51257">
    <property type="entry name" value="PROKAR_LIPOPROTEIN"/>
    <property type="match status" value="1"/>
</dbReference>
<dbReference type="Pfam" id="PF05223">
    <property type="entry name" value="MecA_N"/>
    <property type="match status" value="1"/>
</dbReference>
<feature type="region of interest" description="Disordered" evidence="10">
    <location>
        <begin position="539"/>
        <end position="576"/>
    </location>
</feature>
<proteinExistence type="inferred from homology"/>
<organism evidence="14 15">
    <name type="scientific">Cellulomonas chitinilytica</name>
    <dbReference type="NCBI Taxonomy" id="398759"/>
    <lineage>
        <taxon>Bacteria</taxon>
        <taxon>Bacillati</taxon>
        <taxon>Actinomycetota</taxon>
        <taxon>Actinomycetes</taxon>
        <taxon>Micrococcales</taxon>
        <taxon>Cellulomonadaceae</taxon>
        <taxon>Cellulomonas</taxon>
    </lineage>
</organism>
<dbReference type="InterPro" id="IPR012338">
    <property type="entry name" value="Beta-lactam/transpept-like"/>
</dbReference>
<dbReference type="InterPro" id="IPR001460">
    <property type="entry name" value="PCN-bd_Tpept"/>
</dbReference>
<comment type="catalytic activity">
    <reaction evidence="9">
        <text>a beta-lactam + H2O = a substituted beta-amino acid</text>
        <dbReference type="Rhea" id="RHEA:20401"/>
        <dbReference type="ChEBI" id="CHEBI:15377"/>
        <dbReference type="ChEBI" id="CHEBI:35627"/>
        <dbReference type="ChEBI" id="CHEBI:140347"/>
        <dbReference type="EC" id="3.5.2.6"/>
    </reaction>
</comment>
<dbReference type="GO" id="GO:0071972">
    <property type="term" value="F:peptidoglycan L,D-transpeptidase activity"/>
    <property type="evidence" value="ECO:0007669"/>
    <property type="project" value="TreeGrafter"/>
</dbReference>
<dbReference type="GO" id="GO:0017001">
    <property type="term" value="P:antibiotic catabolic process"/>
    <property type="evidence" value="ECO:0007669"/>
    <property type="project" value="InterPro"/>
</dbReference>
<feature type="domain" description="Penicillin-binding protein transpeptidase" evidence="11">
    <location>
        <begin position="366"/>
        <end position="663"/>
    </location>
</feature>
<evidence type="ECO:0000256" key="10">
    <source>
        <dbReference type="SAM" id="MobiDB-lite"/>
    </source>
</evidence>
<evidence type="ECO:0000256" key="2">
    <source>
        <dbReference type="ARBA" id="ARBA00007171"/>
    </source>
</evidence>
<dbReference type="GO" id="GO:0071555">
    <property type="term" value="P:cell wall organization"/>
    <property type="evidence" value="ECO:0007669"/>
    <property type="project" value="TreeGrafter"/>
</dbReference>
<dbReference type="Gene3D" id="3.40.710.10">
    <property type="entry name" value="DD-peptidase/beta-lactamase superfamily"/>
    <property type="match status" value="1"/>
</dbReference>
<dbReference type="SUPFAM" id="SSF56519">
    <property type="entry name" value="Penicillin binding protein dimerisation domain"/>
    <property type="match status" value="1"/>
</dbReference>
<comment type="subcellular location">
    <subcellularLocation>
        <location evidence="1">Membrane</location>
    </subcellularLocation>
</comment>
<dbReference type="GO" id="GO:0008800">
    <property type="term" value="F:beta-lactamase activity"/>
    <property type="evidence" value="ECO:0007669"/>
    <property type="project" value="UniProtKB-UniRule"/>
</dbReference>
<keyword evidence="14" id="KW-0131">Cell cycle</keyword>
<evidence type="ECO:0000313" key="15">
    <source>
        <dbReference type="Proteomes" id="UP000632740"/>
    </source>
</evidence>
<dbReference type="PANTHER" id="PTHR30627:SF24">
    <property type="entry name" value="PENICILLIN-BINDING PROTEIN 4B"/>
    <property type="match status" value="1"/>
</dbReference>
<sequence length="667" mass="66824">MLPARGPAARPGWRRFVAVGTVGVLAAAGLAACSSKPPGPDAAAKTLAAALTSGSFTAVEFADGSGDAAAAADARTAAYEGLDPLEPKVTFTSAASPKDDPDTATAKFAFTWDVDDTDDDWTYTTTAHLTRDAEDESVWRVTWSPALLAPDLVAGEKLTTTRVRAERANVLGAGGVPIVEPRPVWHLGVDKTHTDAAGQDAAARWLAVGLGIDADEYAAKVAAAGPKAFVEAITVRQGDPAYDIPALTTAVGVSAVSDTLPLAPTRVFARPILGTVGPATAEIVEKSEGAIAAGDTAGLSGLQRQFDAQLRGVPGITVNAVSADGAAKRELFSKEPVAGTPLATTLDPNLQQAAEDILAGVGPASAIVAVRPSTGDVVAAASGPGGEGQSTATLGQFAPGSTFKVATTLALLRGGLTADSTVSCPATTTVDGRVFQNFPGYPADKLGDVPLRTAFANSCNTAFIGSRDKADQNALIDAAGSLGLVPDADLGFAAFLGAVPADSDGTDHAASMIGQGRILASPLGMATVAASVGAGHTVTPHLVTPAEGATSSGGATPSASEGGEGSASPSATPRPAVPLTTAEAQTLQGLMRAVVTEGGATFLQDVPAPEVAAKTGTAQFGEDGNLQNHVWMIATHGDLAVAVFVDVGDYGSTTAGPLLEQFLRAAG</sequence>
<evidence type="ECO:0000256" key="3">
    <source>
        <dbReference type="ARBA" id="ARBA00007898"/>
    </source>
</evidence>
<dbReference type="InterPro" id="IPR007887">
    <property type="entry name" value="MecA_N"/>
</dbReference>
<dbReference type="PROSITE" id="PS00337">
    <property type="entry name" value="BETA_LACTAMASE_D"/>
    <property type="match status" value="1"/>
</dbReference>
<evidence type="ECO:0000259" key="12">
    <source>
        <dbReference type="Pfam" id="PF03717"/>
    </source>
</evidence>
<dbReference type="InterPro" id="IPR002137">
    <property type="entry name" value="Beta-lactam_class-D_AS"/>
</dbReference>
<comment type="caution">
    <text evidence="14">The sequence shown here is derived from an EMBL/GenBank/DDBJ whole genome shotgun (WGS) entry which is preliminary data.</text>
</comment>
<evidence type="ECO:0000256" key="8">
    <source>
        <dbReference type="ARBA" id="ARBA00023251"/>
    </source>
</evidence>
<dbReference type="Pfam" id="PF00905">
    <property type="entry name" value="Transpeptidase"/>
    <property type="match status" value="1"/>
</dbReference>
<dbReference type="Pfam" id="PF03717">
    <property type="entry name" value="PBP_dimer"/>
    <property type="match status" value="1"/>
</dbReference>
<keyword evidence="7" id="KW-0472">Membrane</keyword>
<evidence type="ECO:0000313" key="14">
    <source>
        <dbReference type="EMBL" id="GIG21991.1"/>
    </source>
</evidence>
<dbReference type="GO" id="GO:0005886">
    <property type="term" value="C:plasma membrane"/>
    <property type="evidence" value="ECO:0007669"/>
    <property type="project" value="TreeGrafter"/>
</dbReference>
<dbReference type="GO" id="GO:0051301">
    <property type="term" value="P:cell division"/>
    <property type="evidence" value="ECO:0007669"/>
    <property type="project" value="UniProtKB-KW"/>
</dbReference>
<evidence type="ECO:0000256" key="5">
    <source>
        <dbReference type="ARBA" id="ARBA00022729"/>
    </source>
</evidence>
<keyword evidence="15" id="KW-1185">Reference proteome</keyword>
<comment type="similarity">
    <text evidence="2">Belongs to the transpeptidase family.</text>
</comment>
<dbReference type="Proteomes" id="UP000632740">
    <property type="component" value="Unassembled WGS sequence"/>
</dbReference>
<dbReference type="GO" id="GO:0008658">
    <property type="term" value="F:penicillin binding"/>
    <property type="evidence" value="ECO:0007669"/>
    <property type="project" value="InterPro"/>
</dbReference>
<keyword evidence="14" id="KW-0132">Cell division</keyword>
<feature type="domain" description="NTF2-like N-terminal transpeptidase" evidence="13">
    <location>
        <begin position="68"/>
        <end position="155"/>
    </location>
</feature>
<reference evidence="14" key="1">
    <citation type="submission" date="2021-01" db="EMBL/GenBank/DDBJ databases">
        <title>Whole genome shotgun sequence of Cellulomonas chitinilytica NBRC 110799.</title>
        <authorList>
            <person name="Komaki H."/>
            <person name="Tamura T."/>
        </authorList>
    </citation>
    <scope>NUCLEOTIDE SEQUENCE</scope>
    <source>
        <strain evidence="14">NBRC 110799</strain>
    </source>
</reference>
<dbReference type="EMBL" id="BONK01000009">
    <property type="protein sequence ID" value="GIG21991.1"/>
    <property type="molecule type" value="Genomic_DNA"/>
</dbReference>
<name>A0A919P5H5_9CELL</name>
<feature type="compositionally biased region" description="Low complexity" evidence="10">
    <location>
        <begin position="544"/>
        <end position="573"/>
    </location>
</feature>
<dbReference type="SUPFAM" id="SSF56601">
    <property type="entry name" value="beta-lactamase/transpeptidase-like"/>
    <property type="match status" value="1"/>
</dbReference>
<keyword evidence="5" id="KW-0732">Signal</keyword>
<evidence type="ECO:0000259" key="11">
    <source>
        <dbReference type="Pfam" id="PF00905"/>
    </source>
</evidence>
<dbReference type="AlphaFoldDB" id="A0A919P5H5"/>
<gene>
    <name evidence="14" type="ORF">Cch01nite_27150</name>
</gene>
<dbReference type="PANTHER" id="PTHR30627">
    <property type="entry name" value="PEPTIDOGLYCAN D,D-TRANSPEPTIDASE"/>
    <property type="match status" value="1"/>
</dbReference>
<protein>
    <recommendedName>
        <fullName evidence="4 9">Beta-lactamase</fullName>
        <ecNumber evidence="4 9">3.5.2.6</ecNumber>
    </recommendedName>
</protein>
<evidence type="ECO:0000256" key="7">
    <source>
        <dbReference type="ARBA" id="ARBA00023136"/>
    </source>
</evidence>